<name>A0A7G3GE16_9NEIS</name>
<evidence type="ECO:0000313" key="2">
    <source>
        <dbReference type="Proteomes" id="UP000515917"/>
    </source>
</evidence>
<dbReference type="Proteomes" id="UP000515917">
    <property type="component" value="Chromosome"/>
</dbReference>
<dbReference type="EMBL" id="CP025781">
    <property type="protein sequence ID" value="QBC45408.1"/>
    <property type="molecule type" value="Genomic_DNA"/>
</dbReference>
<proteinExistence type="predicted"/>
<organism evidence="1 2">
    <name type="scientific">Iodobacter fluviatilis</name>
    <dbReference type="NCBI Taxonomy" id="537"/>
    <lineage>
        <taxon>Bacteria</taxon>
        <taxon>Pseudomonadati</taxon>
        <taxon>Pseudomonadota</taxon>
        <taxon>Betaproteobacteria</taxon>
        <taxon>Neisseriales</taxon>
        <taxon>Chitinibacteraceae</taxon>
        <taxon>Iodobacter</taxon>
    </lineage>
</organism>
<dbReference type="RefSeq" id="WP_130107912.1">
    <property type="nucleotide sequence ID" value="NZ_CP025781.1"/>
</dbReference>
<dbReference type="InterPro" id="IPR009050">
    <property type="entry name" value="Globin-like_sf"/>
</dbReference>
<protein>
    <submittedName>
        <fullName evidence="1">Uncharacterized protein</fullName>
    </submittedName>
</protein>
<reference evidence="1 2" key="1">
    <citation type="submission" date="2018-01" db="EMBL/GenBank/DDBJ databases">
        <title>Genome sequence of Iodobacter sp. strain PCH194 isolated from Indian Trans-Himalaya.</title>
        <authorList>
            <person name="Kumar V."/>
            <person name="Thakur V."/>
            <person name="Kumar S."/>
            <person name="Singh D."/>
        </authorList>
    </citation>
    <scope>NUCLEOTIDE SEQUENCE [LARGE SCALE GENOMIC DNA]</scope>
    <source>
        <strain evidence="1 2">PCH194</strain>
    </source>
</reference>
<keyword evidence="2" id="KW-1185">Reference proteome</keyword>
<dbReference type="SUPFAM" id="SSF46458">
    <property type="entry name" value="Globin-like"/>
    <property type="match status" value="1"/>
</dbReference>
<dbReference type="InterPro" id="IPR012292">
    <property type="entry name" value="Globin/Proto"/>
</dbReference>
<dbReference type="KEGG" id="ifl:C1H71_18955"/>
<dbReference type="GO" id="GO:0019825">
    <property type="term" value="F:oxygen binding"/>
    <property type="evidence" value="ECO:0007669"/>
    <property type="project" value="InterPro"/>
</dbReference>
<gene>
    <name evidence="1" type="ORF">C1H71_18955</name>
</gene>
<sequence length="70" mass="7484">MADTVYGYTANLNRSEIAKPNLSRIAHKYASLGITLGQDTTVDCHSIASIGEVLGEGVNKEALAAWNEAY</sequence>
<dbReference type="AlphaFoldDB" id="A0A7G3GE16"/>
<dbReference type="GO" id="GO:0020037">
    <property type="term" value="F:heme binding"/>
    <property type="evidence" value="ECO:0007669"/>
    <property type="project" value="InterPro"/>
</dbReference>
<accession>A0A7G3GE16</accession>
<evidence type="ECO:0000313" key="1">
    <source>
        <dbReference type="EMBL" id="QBC45408.1"/>
    </source>
</evidence>
<dbReference type="Gene3D" id="1.10.490.10">
    <property type="entry name" value="Globins"/>
    <property type="match status" value="1"/>
</dbReference>